<protein>
    <submittedName>
        <fullName evidence="1">Uncharacterized protein</fullName>
    </submittedName>
</protein>
<name>A0A015JSN0_RHIIW</name>
<dbReference type="EMBL" id="JEMT01030207">
    <property type="protein sequence ID" value="EXX50121.1"/>
    <property type="molecule type" value="Genomic_DNA"/>
</dbReference>
<dbReference type="AlphaFoldDB" id="A0A015JSN0"/>
<dbReference type="OrthoDB" id="2370288at2759"/>
<comment type="caution">
    <text evidence="1">The sequence shown here is derived from an EMBL/GenBank/DDBJ whole genome shotgun (WGS) entry which is preliminary data.</text>
</comment>
<proteinExistence type="predicted"/>
<dbReference type="HOGENOM" id="CLU_2016483_0_0_1"/>
<accession>A0A015JSN0</accession>
<evidence type="ECO:0000313" key="2">
    <source>
        <dbReference type="Proteomes" id="UP000022910"/>
    </source>
</evidence>
<sequence>MSEKIDLSDIKKLDINYIELDPEYQVESDSNTIESDKDTDISDEEKDSIAIFSKKTHVQEIHYATVPIEYPKTSEYGVATVYNITGSKNPRDCWKNVEVVKVQLRTVHSLIILALKKKKETAF</sequence>
<dbReference type="Proteomes" id="UP000022910">
    <property type="component" value="Unassembled WGS sequence"/>
</dbReference>
<organism evidence="1 2">
    <name type="scientific">Rhizophagus irregularis (strain DAOM 197198w)</name>
    <name type="common">Glomus intraradices</name>
    <dbReference type="NCBI Taxonomy" id="1432141"/>
    <lineage>
        <taxon>Eukaryota</taxon>
        <taxon>Fungi</taxon>
        <taxon>Fungi incertae sedis</taxon>
        <taxon>Mucoromycota</taxon>
        <taxon>Glomeromycotina</taxon>
        <taxon>Glomeromycetes</taxon>
        <taxon>Glomerales</taxon>
        <taxon>Glomeraceae</taxon>
        <taxon>Rhizophagus</taxon>
    </lineage>
</organism>
<keyword evidence="2" id="KW-1185">Reference proteome</keyword>
<evidence type="ECO:0000313" key="1">
    <source>
        <dbReference type="EMBL" id="EXX50121.1"/>
    </source>
</evidence>
<reference evidence="1 2" key="1">
    <citation type="submission" date="2014-02" db="EMBL/GenBank/DDBJ databases">
        <title>Single nucleus genome sequencing reveals high similarity among nuclei of an endomycorrhizal fungus.</title>
        <authorList>
            <person name="Lin K."/>
            <person name="Geurts R."/>
            <person name="Zhang Z."/>
            <person name="Limpens E."/>
            <person name="Saunders D.G."/>
            <person name="Mu D."/>
            <person name="Pang E."/>
            <person name="Cao H."/>
            <person name="Cha H."/>
            <person name="Lin T."/>
            <person name="Zhou Q."/>
            <person name="Shang Y."/>
            <person name="Li Y."/>
            <person name="Ivanov S."/>
            <person name="Sharma T."/>
            <person name="Velzen R.V."/>
            <person name="Ruijter N.D."/>
            <person name="Aanen D.K."/>
            <person name="Win J."/>
            <person name="Kamoun S."/>
            <person name="Bisseling T."/>
            <person name="Huang S."/>
        </authorList>
    </citation>
    <scope>NUCLEOTIDE SEQUENCE [LARGE SCALE GENOMIC DNA]</scope>
    <source>
        <strain evidence="2">DAOM197198w</strain>
    </source>
</reference>
<gene>
    <name evidence="1" type="ORF">RirG_273830</name>
</gene>